<dbReference type="Proteomes" id="UP001566132">
    <property type="component" value="Unassembled WGS sequence"/>
</dbReference>
<dbReference type="PANTHER" id="PTHR10252">
    <property type="entry name" value="HISTONE-LIKE TRANSCRIPTION FACTOR CCAAT-RELATED"/>
    <property type="match status" value="1"/>
</dbReference>
<proteinExistence type="predicted"/>
<name>A0ABD1EJW5_HYPHA</name>
<dbReference type="InterPro" id="IPR050568">
    <property type="entry name" value="Transcr_DNA_Rep_Reg"/>
</dbReference>
<gene>
    <name evidence="5" type="ORF">ABEB36_010486</name>
</gene>
<dbReference type="AlphaFoldDB" id="A0ABD1EJW5"/>
<dbReference type="EMBL" id="JBDJPC010000007">
    <property type="protein sequence ID" value="KAL1494990.1"/>
    <property type="molecule type" value="Genomic_DNA"/>
</dbReference>
<dbReference type="GO" id="GO:0005634">
    <property type="term" value="C:nucleus"/>
    <property type="evidence" value="ECO:0007669"/>
    <property type="project" value="UniProtKB-SubCell"/>
</dbReference>
<evidence type="ECO:0000313" key="5">
    <source>
        <dbReference type="EMBL" id="KAL1494990.1"/>
    </source>
</evidence>
<sequence>MDESHKSTLKSIISVNRINTIMKSSSDVETVSRESSVIMSKATELFIRTFCLEGYTETNKGKKLDYKHLSNIVHRDDKYKFLRDIMPKKITLQQYNEIMARKQGQDENSDDENCSSIDDEESSSGEESEGSSSFSDN</sequence>
<comment type="caution">
    <text evidence="5">The sequence shown here is derived from an EMBL/GenBank/DDBJ whole genome shotgun (WGS) entry which is preliminary data.</text>
</comment>
<reference evidence="5 6" key="1">
    <citation type="submission" date="2024-05" db="EMBL/GenBank/DDBJ databases">
        <title>Genetic variation in Jamaican populations of the coffee berry borer (Hypothenemus hampei).</title>
        <authorList>
            <person name="Errbii M."/>
            <person name="Myrie A."/>
        </authorList>
    </citation>
    <scope>NUCLEOTIDE SEQUENCE [LARGE SCALE GENOMIC DNA]</scope>
    <source>
        <strain evidence="5">JA-Hopewell-2020-01-JO</strain>
        <tissue evidence="5">Whole body</tissue>
    </source>
</reference>
<dbReference type="PANTHER" id="PTHR10252:SF54">
    <property type="entry name" value="CHROMATIN ACCESSIBILITY COMPLEX PROTEIN 1"/>
    <property type="match status" value="1"/>
</dbReference>
<evidence type="ECO:0000256" key="3">
    <source>
        <dbReference type="SAM" id="MobiDB-lite"/>
    </source>
</evidence>
<dbReference type="Gene3D" id="1.10.20.10">
    <property type="entry name" value="Histone, subunit A"/>
    <property type="match status" value="1"/>
</dbReference>
<dbReference type="InterPro" id="IPR009072">
    <property type="entry name" value="Histone-fold"/>
</dbReference>
<dbReference type="InterPro" id="IPR003958">
    <property type="entry name" value="CBFA_NFYB_domain"/>
</dbReference>
<comment type="subcellular location">
    <subcellularLocation>
        <location evidence="1">Nucleus</location>
    </subcellularLocation>
</comment>
<keyword evidence="6" id="KW-1185">Reference proteome</keyword>
<accession>A0ABD1EJW5</accession>
<evidence type="ECO:0000313" key="6">
    <source>
        <dbReference type="Proteomes" id="UP001566132"/>
    </source>
</evidence>
<evidence type="ECO:0000256" key="2">
    <source>
        <dbReference type="ARBA" id="ARBA00023242"/>
    </source>
</evidence>
<feature type="compositionally biased region" description="Acidic residues" evidence="3">
    <location>
        <begin position="107"/>
        <end position="129"/>
    </location>
</feature>
<dbReference type="CDD" id="cd22924">
    <property type="entry name" value="HFD_CHRAC1-like"/>
    <property type="match status" value="1"/>
</dbReference>
<dbReference type="SUPFAM" id="SSF47113">
    <property type="entry name" value="Histone-fold"/>
    <property type="match status" value="1"/>
</dbReference>
<keyword evidence="2" id="KW-0539">Nucleus</keyword>
<feature type="domain" description="Transcription factor CBF/NF-Y/archaeal histone" evidence="4">
    <location>
        <begin position="16"/>
        <end position="69"/>
    </location>
</feature>
<evidence type="ECO:0000256" key="1">
    <source>
        <dbReference type="ARBA" id="ARBA00004123"/>
    </source>
</evidence>
<evidence type="ECO:0000259" key="4">
    <source>
        <dbReference type="Pfam" id="PF00808"/>
    </source>
</evidence>
<dbReference type="Pfam" id="PF00808">
    <property type="entry name" value="CBFD_NFYB_HMF"/>
    <property type="match status" value="1"/>
</dbReference>
<protein>
    <recommendedName>
        <fullName evidence="4">Transcription factor CBF/NF-Y/archaeal histone domain-containing protein</fullName>
    </recommendedName>
</protein>
<feature type="region of interest" description="Disordered" evidence="3">
    <location>
        <begin position="99"/>
        <end position="137"/>
    </location>
</feature>
<organism evidence="5 6">
    <name type="scientific">Hypothenemus hampei</name>
    <name type="common">Coffee berry borer</name>
    <dbReference type="NCBI Taxonomy" id="57062"/>
    <lineage>
        <taxon>Eukaryota</taxon>
        <taxon>Metazoa</taxon>
        <taxon>Ecdysozoa</taxon>
        <taxon>Arthropoda</taxon>
        <taxon>Hexapoda</taxon>
        <taxon>Insecta</taxon>
        <taxon>Pterygota</taxon>
        <taxon>Neoptera</taxon>
        <taxon>Endopterygota</taxon>
        <taxon>Coleoptera</taxon>
        <taxon>Polyphaga</taxon>
        <taxon>Cucujiformia</taxon>
        <taxon>Curculionidae</taxon>
        <taxon>Scolytinae</taxon>
        <taxon>Hypothenemus</taxon>
    </lineage>
</organism>